<dbReference type="PANTHER" id="PTHR22981">
    <property type="entry name" value="3-HYDROXYISOBUTYRATE DEHYDROGENASE-RELATED"/>
    <property type="match status" value="1"/>
</dbReference>
<dbReference type="EC" id="1.1.1.31" evidence="3"/>
<sequence length="171" mass="18089">MIKSPFPAATDSVLAPFFVIRFRKEVTVGFIGLGQMGFPMATNLRHNSRCRMVVFDASPAALEKFAASRSPRLAADAVDEPIPEVHVAGSPAELAERCDVVISMLPASKHVLNVYEGPKGVLEGLKSGSLVVDCSTIDPDVAEHVVKKIKRSGSVGLDAPVSGGVAEVHRA</sequence>
<evidence type="ECO:0000313" key="10">
    <source>
        <dbReference type="Proteomes" id="UP000673691"/>
    </source>
</evidence>
<evidence type="ECO:0000256" key="7">
    <source>
        <dbReference type="ARBA" id="ARBA00049197"/>
    </source>
</evidence>
<evidence type="ECO:0000256" key="5">
    <source>
        <dbReference type="ARBA" id="ARBA00023002"/>
    </source>
</evidence>
<dbReference type="GO" id="GO:0005739">
    <property type="term" value="C:mitochondrion"/>
    <property type="evidence" value="ECO:0007669"/>
    <property type="project" value="TreeGrafter"/>
</dbReference>
<comment type="pathway">
    <text evidence="1">Amino-acid degradation; L-valine degradation.</text>
</comment>
<dbReference type="PROSITE" id="PS00895">
    <property type="entry name" value="3_HYDROXYISOBUT_DH"/>
    <property type="match status" value="1"/>
</dbReference>
<dbReference type="Pfam" id="PF03446">
    <property type="entry name" value="NAD_binding_2"/>
    <property type="match status" value="1"/>
</dbReference>
<keyword evidence="5" id="KW-0560">Oxidoreductase</keyword>
<dbReference type="InterPro" id="IPR036291">
    <property type="entry name" value="NAD(P)-bd_dom_sf"/>
</dbReference>
<evidence type="ECO:0000256" key="1">
    <source>
        <dbReference type="ARBA" id="ARBA00005109"/>
    </source>
</evidence>
<evidence type="ECO:0000313" key="9">
    <source>
        <dbReference type="EMBL" id="KAG5459296.1"/>
    </source>
</evidence>
<protein>
    <recommendedName>
        <fullName evidence="3">3-hydroxyisobutyrate dehydrogenase</fullName>
        <ecNumber evidence="3">1.1.1.31</ecNumber>
    </recommendedName>
</protein>
<comment type="similarity">
    <text evidence="2">Belongs to the HIBADH-related family. 3-hydroxyisobutyrate dehydrogenase subfamily.</text>
</comment>
<dbReference type="OrthoDB" id="435038at2759"/>
<keyword evidence="6" id="KW-0520">NAD</keyword>
<keyword evidence="10" id="KW-1185">Reference proteome</keyword>
<dbReference type="Gene3D" id="3.40.50.720">
    <property type="entry name" value="NAD(P)-binding Rossmann-like Domain"/>
    <property type="match status" value="1"/>
</dbReference>
<dbReference type="InterPro" id="IPR006115">
    <property type="entry name" value="6PGDH_NADP-bd"/>
</dbReference>
<name>A0A8H7ZTM0_9FUNG</name>
<comment type="caution">
    <text evidence="9">The sequence shown here is derived from an EMBL/GenBank/DDBJ whole genome shotgun (WGS) entry which is preliminary data.</text>
</comment>
<accession>A0A8H7ZTM0</accession>
<dbReference type="SUPFAM" id="SSF51735">
    <property type="entry name" value="NAD(P)-binding Rossmann-fold domains"/>
    <property type="match status" value="1"/>
</dbReference>
<dbReference type="GO" id="GO:0008442">
    <property type="term" value="F:3-hydroxyisobutyrate dehydrogenase activity"/>
    <property type="evidence" value="ECO:0007669"/>
    <property type="project" value="UniProtKB-EC"/>
</dbReference>
<gene>
    <name evidence="9" type="ORF">BJ554DRAFT_314</name>
</gene>
<feature type="domain" description="6-phosphogluconate dehydrogenase NADP-binding" evidence="8">
    <location>
        <begin position="27"/>
        <end position="168"/>
    </location>
</feature>
<keyword evidence="4" id="KW-0101">Branched-chain amino acid catabolism</keyword>
<dbReference type="AlphaFoldDB" id="A0A8H7ZTM0"/>
<evidence type="ECO:0000259" key="8">
    <source>
        <dbReference type="Pfam" id="PF03446"/>
    </source>
</evidence>
<evidence type="ECO:0000256" key="3">
    <source>
        <dbReference type="ARBA" id="ARBA00012991"/>
    </source>
</evidence>
<dbReference type="PANTHER" id="PTHR22981:SF7">
    <property type="entry name" value="3-HYDROXYISOBUTYRATE DEHYDROGENASE, MITOCHONDRIAL"/>
    <property type="match status" value="1"/>
</dbReference>
<dbReference type="GO" id="GO:0050661">
    <property type="term" value="F:NADP binding"/>
    <property type="evidence" value="ECO:0007669"/>
    <property type="project" value="InterPro"/>
</dbReference>
<dbReference type="Proteomes" id="UP000673691">
    <property type="component" value="Unassembled WGS sequence"/>
</dbReference>
<evidence type="ECO:0000256" key="4">
    <source>
        <dbReference type="ARBA" id="ARBA00022456"/>
    </source>
</evidence>
<dbReference type="InterPro" id="IPR002204">
    <property type="entry name" value="3-OH-isobutyrate_DH-rel_CS"/>
</dbReference>
<comment type="catalytic activity">
    <reaction evidence="7">
        <text>3-hydroxy-2-methylpropanoate + NAD(+) = 2-methyl-3-oxopropanoate + NADH + H(+)</text>
        <dbReference type="Rhea" id="RHEA:17681"/>
        <dbReference type="ChEBI" id="CHEBI:11805"/>
        <dbReference type="ChEBI" id="CHEBI:15378"/>
        <dbReference type="ChEBI" id="CHEBI:57540"/>
        <dbReference type="ChEBI" id="CHEBI:57700"/>
        <dbReference type="ChEBI" id="CHEBI:57945"/>
        <dbReference type="EC" id="1.1.1.31"/>
    </reaction>
</comment>
<reference evidence="9 10" key="1">
    <citation type="journal article" name="Sci. Rep.">
        <title>Genome-scale phylogenetic analyses confirm Olpidium as the closest living zoosporic fungus to the non-flagellated, terrestrial fungi.</title>
        <authorList>
            <person name="Chang Y."/>
            <person name="Rochon D."/>
            <person name="Sekimoto S."/>
            <person name="Wang Y."/>
            <person name="Chovatia M."/>
            <person name="Sandor L."/>
            <person name="Salamov A."/>
            <person name="Grigoriev I.V."/>
            <person name="Stajich J.E."/>
            <person name="Spatafora J.W."/>
        </authorList>
    </citation>
    <scope>NUCLEOTIDE SEQUENCE [LARGE SCALE GENOMIC DNA]</scope>
    <source>
        <strain evidence="9">S191</strain>
    </source>
</reference>
<evidence type="ECO:0000256" key="2">
    <source>
        <dbReference type="ARBA" id="ARBA00006013"/>
    </source>
</evidence>
<evidence type="ECO:0000256" key="6">
    <source>
        <dbReference type="ARBA" id="ARBA00023027"/>
    </source>
</evidence>
<organism evidence="9 10">
    <name type="scientific">Olpidium bornovanus</name>
    <dbReference type="NCBI Taxonomy" id="278681"/>
    <lineage>
        <taxon>Eukaryota</taxon>
        <taxon>Fungi</taxon>
        <taxon>Fungi incertae sedis</taxon>
        <taxon>Olpidiomycota</taxon>
        <taxon>Olpidiomycotina</taxon>
        <taxon>Olpidiomycetes</taxon>
        <taxon>Olpidiales</taxon>
        <taxon>Olpidiaceae</taxon>
        <taxon>Olpidium</taxon>
    </lineage>
</organism>
<proteinExistence type="inferred from homology"/>
<dbReference type="EMBL" id="JAEFCI010007082">
    <property type="protein sequence ID" value="KAG5459296.1"/>
    <property type="molecule type" value="Genomic_DNA"/>
</dbReference>
<dbReference type="GO" id="GO:0006574">
    <property type="term" value="P:L-valine catabolic process"/>
    <property type="evidence" value="ECO:0007669"/>
    <property type="project" value="TreeGrafter"/>
</dbReference>